<evidence type="ECO:0000313" key="2">
    <source>
        <dbReference type="EMBL" id="MBM3225283.1"/>
    </source>
</evidence>
<dbReference type="Pfam" id="PF01584">
    <property type="entry name" value="CheW"/>
    <property type="match status" value="1"/>
</dbReference>
<dbReference type="SMART" id="SM00260">
    <property type="entry name" value="CheW"/>
    <property type="match status" value="1"/>
</dbReference>
<dbReference type="InterPro" id="IPR036061">
    <property type="entry name" value="CheW-like_dom_sf"/>
</dbReference>
<gene>
    <name evidence="2" type="ORF">FJZ47_15980</name>
</gene>
<dbReference type="Gene3D" id="2.40.50.180">
    <property type="entry name" value="CheA-289, Domain 4"/>
    <property type="match status" value="1"/>
</dbReference>
<dbReference type="PROSITE" id="PS50851">
    <property type="entry name" value="CHEW"/>
    <property type="match status" value="1"/>
</dbReference>
<dbReference type="AlphaFoldDB" id="A0A938B522"/>
<dbReference type="GO" id="GO:0005829">
    <property type="term" value="C:cytosol"/>
    <property type="evidence" value="ECO:0007669"/>
    <property type="project" value="TreeGrafter"/>
</dbReference>
<dbReference type="PANTHER" id="PTHR22617:SF23">
    <property type="entry name" value="CHEMOTAXIS PROTEIN CHEW"/>
    <property type="match status" value="1"/>
</dbReference>
<evidence type="ECO:0000313" key="3">
    <source>
        <dbReference type="Proteomes" id="UP000712673"/>
    </source>
</evidence>
<dbReference type="GO" id="GO:0007165">
    <property type="term" value="P:signal transduction"/>
    <property type="evidence" value="ECO:0007669"/>
    <property type="project" value="InterPro"/>
</dbReference>
<dbReference type="SUPFAM" id="SSF50341">
    <property type="entry name" value="CheW-like"/>
    <property type="match status" value="1"/>
</dbReference>
<accession>A0A938B522</accession>
<comment type="caution">
    <text evidence="2">The sequence shown here is derived from an EMBL/GenBank/DDBJ whole genome shotgun (WGS) entry which is preliminary data.</text>
</comment>
<dbReference type="Proteomes" id="UP000712673">
    <property type="component" value="Unassembled WGS sequence"/>
</dbReference>
<protein>
    <submittedName>
        <fullName evidence="2">Purine-binding chemotaxis protein CheW</fullName>
    </submittedName>
</protein>
<feature type="domain" description="CheW-like" evidence="1">
    <location>
        <begin position="13"/>
        <end position="153"/>
    </location>
</feature>
<dbReference type="GO" id="GO:0006935">
    <property type="term" value="P:chemotaxis"/>
    <property type="evidence" value="ECO:0007669"/>
    <property type="project" value="InterPro"/>
</dbReference>
<dbReference type="PANTHER" id="PTHR22617">
    <property type="entry name" value="CHEMOTAXIS SENSOR HISTIDINE KINASE-RELATED"/>
    <property type="match status" value="1"/>
</dbReference>
<evidence type="ECO:0000259" key="1">
    <source>
        <dbReference type="PROSITE" id="PS50851"/>
    </source>
</evidence>
<dbReference type="EMBL" id="VGLS01000531">
    <property type="protein sequence ID" value="MBM3225283.1"/>
    <property type="molecule type" value="Genomic_DNA"/>
</dbReference>
<organism evidence="2 3">
    <name type="scientific">Tectimicrobiota bacterium</name>
    <dbReference type="NCBI Taxonomy" id="2528274"/>
    <lineage>
        <taxon>Bacteria</taxon>
        <taxon>Pseudomonadati</taxon>
        <taxon>Nitrospinota/Tectimicrobiota group</taxon>
        <taxon>Candidatus Tectimicrobiota</taxon>
    </lineage>
</organism>
<dbReference type="InterPro" id="IPR002545">
    <property type="entry name" value="CheW-lke_dom"/>
</dbReference>
<dbReference type="Gene3D" id="2.30.30.40">
    <property type="entry name" value="SH3 Domains"/>
    <property type="match status" value="1"/>
</dbReference>
<reference evidence="2" key="1">
    <citation type="submission" date="2019-03" db="EMBL/GenBank/DDBJ databases">
        <title>Lake Tanganyika Metagenome-Assembled Genomes (MAGs).</title>
        <authorList>
            <person name="Tran P."/>
        </authorList>
    </citation>
    <scope>NUCLEOTIDE SEQUENCE</scope>
    <source>
        <strain evidence="2">K_DeepCast_65m_m2_066</strain>
    </source>
</reference>
<proteinExistence type="predicted"/>
<name>A0A938B522_UNCTE</name>
<dbReference type="InterPro" id="IPR039315">
    <property type="entry name" value="CheW"/>
</dbReference>
<sequence length="157" mass="16999">MRTTATMLAPAPKGEWIVLEVGDLWCGVPIAEIQEIIKQLAVTPVHHAPDYVRGVINLRGQIVTVIDLRAKFALPLLELNEEHCIVVVRWAGESIGLLADRIQDIVVAEPADILEPPANLHGVAGTLFSGIYPVEQGLVAFLRLPALLAYEASGQLV</sequence>